<evidence type="ECO:0000313" key="9">
    <source>
        <dbReference type="Proteomes" id="UP000812287"/>
    </source>
</evidence>
<dbReference type="Pfam" id="PF05730">
    <property type="entry name" value="CFEM"/>
    <property type="match status" value="1"/>
</dbReference>
<gene>
    <name evidence="8" type="ORF">BT62DRAFT_935126</name>
</gene>
<dbReference type="GeneID" id="66109159"/>
<keyword evidence="4" id="KW-1015">Disulfide bond</keyword>
<evidence type="ECO:0000256" key="2">
    <source>
        <dbReference type="ARBA" id="ARBA00022525"/>
    </source>
</evidence>
<evidence type="ECO:0000256" key="5">
    <source>
        <dbReference type="SAM" id="MobiDB-lite"/>
    </source>
</evidence>
<feature type="region of interest" description="Disordered" evidence="5">
    <location>
        <begin position="167"/>
        <end position="186"/>
    </location>
</feature>
<dbReference type="PROSITE" id="PS52012">
    <property type="entry name" value="CFEM"/>
    <property type="match status" value="1"/>
</dbReference>
<evidence type="ECO:0000256" key="4">
    <source>
        <dbReference type="ARBA" id="ARBA00023157"/>
    </source>
</evidence>
<feature type="region of interest" description="Disordered" evidence="5">
    <location>
        <begin position="45"/>
        <end position="70"/>
    </location>
</feature>
<evidence type="ECO:0000313" key="8">
    <source>
        <dbReference type="EMBL" id="KAG7443515.1"/>
    </source>
</evidence>
<organism evidence="8 9">
    <name type="scientific">Guyanagaster necrorhizus</name>
    <dbReference type="NCBI Taxonomy" id="856835"/>
    <lineage>
        <taxon>Eukaryota</taxon>
        <taxon>Fungi</taxon>
        <taxon>Dikarya</taxon>
        <taxon>Basidiomycota</taxon>
        <taxon>Agaricomycotina</taxon>
        <taxon>Agaricomycetes</taxon>
        <taxon>Agaricomycetidae</taxon>
        <taxon>Agaricales</taxon>
        <taxon>Marasmiineae</taxon>
        <taxon>Physalacriaceae</taxon>
        <taxon>Guyanagaster</taxon>
    </lineage>
</organism>
<evidence type="ECO:0000256" key="1">
    <source>
        <dbReference type="ARBA" id="ARBA00004613"/>
    </source>
</evidence>
<protein>
    <recommendedName>
        <fullName evidence="7">CFEM domain-containing protein</fullName>
    </recommendedName>
</protein>
<evidence type="ECO:0000256" key="6">
    <source>
        <dbReference type="SAM" id="SignalP"/>
    </source>
</evidence>
<dbReference type="InterPro" id="IPR008427">
    <property type="entry name" value="Extracellular_membr_CFEM_dom"/>
</dbReference>
<keyword evidence="9" id="KW-1185">Reference proteome</keyword>
<proteinExistence type="predicted"/>
<dbReference type="OrthoDB" id="3267106at2759"/>
<dbReference type="EMBL" id="MU250545">
    <property type="protein sequence ID" value="KAG7443515.1"/>
    <property type="molecule type" value="Genomic_DNA"/>
</dbReference>
<comment type="subcellular location">
    <subcellularLocation>
        <location evidence="1">Secreted</location>
    </subcellularLocation>
</comment>
<sequence length="218" mass="22287">MRLECFRFVPVLLLCFVDAILGQSSMTTSGTGSVTGTSLSESATTSSISTTSRSRSTSKSGTSSASSTVSADLPTLSGYSTCVTYCLELSIADANCTSVADVNCFCPSSNFTSELTDCIVPECPNELQTAETLAQSFCGLASTSTSLSFSVTSISSSNATSLALSSFSGSTTATGSRTSSDPSSSTMLSSNAAWGTKMEAWGAFVAVLCVVVSKAVQY</sequence>
<keyword evidence="2" id="KW-0964">Secreted</keyword>
<keyword evidence="3 6" id="KW-0732">Signal</keyword>
<evidence type="ECO:0000259" key="7">
    <source>
        <dbReference type="PROSITE" id="PS52012"/>
    </source>
</evidence>
<reference evidence="8" key="1">
    <citation type="submission" date="2020-11" db="EMBL/GenBank/DDBJ databases">
        <title>Adaptations for nitrogen fixation in a non-lichenized fungal sporocarp promotes dispersal by wood-feeding termites.</title>
        <authorList>
            <consortium name="DOE Joint Genome Institute"/>
            <person name="Koch R.A."/>
            <person name="Yoon G."/>
            <person name="Arayal U."/>
            <person name="Lail K."/>
            <person name="Amirebrahimi M."/>
            <person name="Labutti K."/>
            <person name="Lipzen A."/>
            <person name="Riley R."/>
            <person name="Barry K."/>
            <person name="Henrissat B."/>
            <person name="Grigoriev I.V."/>
            <person name="Herr J.R."/>
            <person name="Aime M.C."/>
        </authorList>
    </citation>
    <scope>NUCLEOTIDE SEQUENCE</scope>
    <source>
        <strain evidence="8">MCA 3950</strain>
    </source>
</reference>
<feature type="domain" description="CFEM" evidence="7">
    <location>
        <begin position="53"/>
        <end position="165"/>
    </location>
</feature>
<dbReference type="GO" id="GO:0005576">
    <property type="term" value="C:extracellular region"/>
    <property type="evidence" value="ECO:0007669"/>
    <property type="project" value="UniProtKB-SubCell"/>
</dbReference>
<feature type="chain" id="PRO_5040340261" description="CFEM domain-containing protein" evidence="6">
    <location>
        <begin position="23"/>
        <end position="218"/>
    </location>
</feature>
<comment type="caution">
    <text evidence="8">The sequence shown here is derived from an EMBL/GenBank/DDBJ whole genome shotgun (WGS) entry which is preliminary data.</text>
</comment>
<dbReference type="RefSeq" id="XP_043037015.1">
    <property type="nucleotide sequence ID" value="XM_043186862.1"/>
</dbReference>
<dbReference type="Proteomes" id="UP000812287">
    <property type="component" value="Unassembled WGS sequence"/>
</dbReference>
<evidence type="ECO:0000256" key="3">
    <source>
        <dbReference type="ARBA" id="ARBA00022729"/>
    </source>
</evidence>
<dbReference type="AlphaFoldDB" id="A0A9P7VMZ0"/>
<accession>A0A9P7VMZ0</accession>
<feature type="signal peptide" evidence="6">
    <location>
        <begin position="1"/>
        <end position="22"/>
    </location>
</feature>
<name>A0A9P7VMZ0_9AGAR</name>